<accession>A0A5B7IE72</accession>
<name>A0A5B7IE72_PORTR</name>
<gene>
    <name evidence="1" type="ORF">E2C01_078396</name>
</gene>
<protein>
    <submittedName>
        <fullName evidence="1">Uncharacterized protein</fullName>
    </submittedName>
</protein>
<sequence length="149" mass="16877">MLGAHLPCLRLSRDPFCPWCMTTPEAMEHFLLQCPRFHSQHTALRILAITTLDLPTHPPGGLRCPPLLATCCPSPCLCLLEEDRPATTPVIPTQDYPRRGSWPVFLKKVQVRRRTAGYQERWTPEAAKRVGRSSVVMARVESQERSAVY</sequence>
<reference evidence="1 2" key="1">
    <citation type="submission" date="2019-05" db="EMBL/GenBank/DDBJ databases">
        <title>Another draft genome of Portunus trituberculatus and its Hox gene families provides insights of decapod evolution.</title>
        <authorList>
            <person name="Jeong J.-H."/>
            <person name="Song I."/>
            <person name="Kim S."/>
            <person name="Choi T."/>
            <person name="Kim D."/>
            <person name="Ryu S."/>
            <person name="Kim W."/>
        </authorList>
    </citation>
    <scope>NUCLEOTIDE SEQUENCE [LARGE SCALE GENOMIC DNA]</scope>
    <source>
        <tissue evidence="1">Muscle</tissue>
    </source>
</reference>
<comment type="caution">
    <text evidence="1">The sequence shown here is derived from an EMBL/GenBank/DDBJ whole genome shotgun (WGS) entry which is preliminary data.</text>
</comment>
<proteinExistence type="predicted"/>
<organism evidence="1 2">
    <name type="scientific">Portunus trituberculatus</name>
    <name type="common">Swimming crab</name>
    <name type="synonym">Neptunus trituberculatus</name>
    <dbReference type="NCBI Taxonomy" id="210409"/>
    <lineage>
        <taxon>Eukaryota</taxon>
        <taxon>Metazoa</taxon>
        <taxon>Ecdysozoa</taxon>
        <taxon>Arthropoda</taxon>
        <taxon>Crustacea</taxon>
        <taxon>Multicrustacea</taxon>
        <taxon>Malacostraca</taxon>
        <taxon>Eumalacostraca</taxon>
        <taxon>Eucarida</taxon>
        <taxon>Decapoda</taxon>
        <taxon>Pleocyemata</taxon>
        <taxon>Brachyura</taxon>
        <taxon>Eubrachyura</taxon>
        <taxon>Portunoidea</taxon>
        <taxon>Portunidae</taxon>
        <taxon>Portuninae</taxon>
        <taxon>Portunus</taxon>
    </lineage>
</organism>
<keyword evidence="2" id="KW-1185">Reference proteome</keyword>
<dbReference type="AlphaFoldDB" id="A0A5B7IE72"/>
<dbReference type="Proteomes" id="UP000324222">
    <property type="component" value="Unassembled WGS sequence"/>
</dbReference>
<evidence type="ECO:0000313" key="2">
    <source>
        <dbReference type="Proteomes" id="UP000324222"/>
    </source>
</evidence>
<dbReference type="EMBL" id="VSRR010063142">
    <property type="protein sequence ID" value="MPC83681.1"/>
    <property type="molecule type" value="Genomic_DNA"/>
</dbReference>
<evidence type="ECO:0000313" key="1">
    <source>
        <dbReference type="EMBL" id="MPC83681.1"/>
    </source>
</evidence>